<keyword evidence="1" id="KW-0812">Transmembrane</keyword>
<feature type="transmembrane region" description="Helical" evidence="1">
    <location>
        <begin position="64"/>
        <end position="85"/>
    </location>
</feature>
<geneLocation type="plasmid" evidence="2 3">
    <name>unnamed2</name>
</geneLocation>
<dbReference type="Proteomes" id="UP000192932">
    <property type="component" value="Plasmid unnamed2"/>
</dbReference>
<dbReference type="RefSeq" id="WP_085313424.1">
    <property type="nucleotide sequence ID" value="NZ_CP020745.1"/>
</dbReference>
<name>A0A1W6AIP8_BACMY</name>
<accession>A0A1W6AIP8</accession>
<feature type="transmembrane region" description="Helical" evidence="1">
    <location>
        <begin position="12"/>
        <end position="32"/>
    </location>
</feature>
<evidence type="ECO:0000313" key="3">
    <source>
        <dbReference type="Proteomes" id="UP000192932"/>
    </source>
</evidence>
<evidence type="ECO:0000256" key="1">
    <source>
        <dbReference type="SAM" id="Phobius"/>
    </source>
</evidence>
<feature type="transmembrane region" description="Helical" evidence="1">
    <location>
        <begin position="139"/>
        <end position="161"/>
    </location>
</feature>
<reference evidence="2 3" key="1">
    <citation type="submission" date="2017-04" db="EMBL/GenBank/DDBJ databases">
        <title>The Characteristic of a Fine Plant Growth-Promoting Rhizobacteria Bacillus mycoides Gnyt1 and its Whole Genome Sequencing Analysis.</title>
        <authorList>
            <person name="Li J.H."/>
            <person name="Yao T."/>
        </authorList>
    </citation>
    <scope>NUCLEOTIDE SEQUENCE [LARGE SCALE GENOMIC DNA]</scope>
    <source>
        <strain evidence="2 3">Gnyt1</strain>
        <plasmid evidence="3">Plasmid unnamed2</plasmid>
    </source>
</reference>
<keyword evidence="1" id="KW-1133">Transmembrane helix</keyword>
<proteinExistence type="predicted"/>
<organism evidence="2 3">
    <name type="scientific">Bacillus mycoides</name>
    <dbReference type="NCBI Taxonomy" id="1405"/>
    <lineage>
        <taxon>Bacteria</taxon>
        <taxon>Bacillati</taxon>
        <taxon>Bacillota</taxon>
        <taxon>Bacilli</taxon>
        <taxon>Bacillales</taxon>
        <taxon>Bacillaceae</taxon>
        <taxon>Bacillus</taxon>
        <taxon>Bacillus cereus group</taxon>
    </lineage>
</organism>
<keyword evidence="2" id="KW-0614">Plasmid</keyword>
<keyword evidence="1" id="KW-0472">Membrane</keyword>
<gene>
    <name evidence="2" type="ORF">B7492_32220</name>
</gene>
<protein>
    <recommendedName>
        <fullName evidence="4">Stage II sporulation protein M</fullName>
    </recommendedName>
</protein>
<dbReference type="InterPro" id="IPR002798">
    <property type="entry name" value="SpoIIM-like"/>
</dbReference>
<dbReference type="Pfam" id="PF01944">
    <property type="entry name" value="SpoIIM"/>
    <property type="match status" value="1"/>
</dbReference>
<evidence type="ECO:0008006" key="4">
    <source>
        <dbReference type="Google" id="ProtNLM"/>
    </source>
</evidence>
<dbReference type="EMBL" id="CP020745">
    <property type="protein sequence ID" value="ARJ25699.1"/>
    <property type="molecule type" value="Genomic_DNA"/>
</dbReference>
<evidence type="ECO:0000313" key="2">
    <source>
        <dbReference type="EMBL" id="ARJ25699.1"/>
    </source>
</evidence>
<feature type="transmembrane region" description="Helical" evidence="1">
    <location>
        <begin position="105"/>
        <end position="127"/>
    </location>
</feature>
<sequence>MRKLNHLYLKAVSNVLLIYFSAFVLGFLVMYFSGIEFVKDINQIHHNYISFETFGKIFFNNFKIYLLLLTGIFLLKIPTIINLVINGGVFGFYLGGLHQDFEHVLLPLLIHGIPEILGFFIAAYIAFLGKEKFCIRKKFNICLLFFGAFLIFIAAVIETLISPLFI</sequence>
<dbReference type="AlphaFoldDB" id="A0A1W6AIP8"/>